<sequence length="59" mass="6695">MEAPDQTRKCANLKEDFLKASENYSMNLFERNLGPPNNVRDAYRSRRTIVCCGRGGTAK</sequence>
<proteinExistence type="predicted"/>
<keyword evidence="2" id="KW-1185">Reference proteome</keyword>
<gene>
    <name evidence="1" type="ORF">DGAL_LOCUS9268</name>
</gene>
<dbReference type="EMBL" id="CAKKLH010000219">
    <property type="protein sequence ID" value="CAH0106118.1"/>
    <property type="molecule type" value="Genomic_DNA"/>
</dbReference>
<accession>A0A8J2RTL6</accession>
<protein>
    <submittedName>
        <fullName evidence="1">Uncharacterized protein</fullName>
    </submittedName>
</protein>
<organism evidence="1 2">
    <name type="scientific">Daphnia galeata</name>
    <dbReference type="NCBI Taxonomy" id="27404"/>
    <lineage>
        <taxon>Eukaryota</taxon>
        <taxon>Metazoa</taxon>
        <taxon>Ecdysozoa</taxon>
        <taxon>Arthropoda</taxon>
        <taxon>Crustacea</taxon>
        <taxon>Branchiopoda</taxon>
        <taxon>Diplostraca</taxon>
        <taxon>Cladocera</taxon>
        <taxon>Anomopoda</taxon>
        <taxon>Daphniidae</taxon>
        <taxon>Daphnia</taxon>
    </lineage>
</organism>
<dbReference type="OrthoDB" id="6017729at2759"/>
<name>A0A8J2RTL6_9CRUS</name>
<reference evidence="1" key="1">
    <citation type="submission" date="2021-11" db="EMBL/GenBank/DDBJ databases">
        <authorList>
            <person name="Schell T."/>
        </authorList>
    </citation>
    <scope>NUCLEOTIDE SEQUENCE</scope>
    <source>
        <strain evidence="1">M5</strain>
    </source>
</reference>
<dbReference type="AlphaFoldDB" id="A0A8J2RTL6"/>
<evidence type="ECO:0000313" key="1">
    <source>
        <dbReference type="EMBL" id="CAH0106118.1"/>
    </source>
</evidence>
<comment type="caution">
    <text evidence="1">The sequence shown here is derived from an EMBL/GenBank/DDBJ whole genome shotgun (WGS) entry which is preliminary data.</text>
</comment>
<dbReference type="Proteomes" id="UP000789390">
    <property type="component" value="Unassembled WGS sequence"/>
</dbReference>
<evidence type="ECO:0000313" key="2">
    <source>
        <dbReference type="Proteomes" id="UP000789390"/>
    </source>
</evidence>